<dbReference type="Proteomes" id="UP001434883">
    <property type="component" value="Unassembled WGS sequence"/>
</dbReference>
<organism evidence="2 3">
    <name type="scientific">Xenoophorus captivus</name>
    <dbReference type="NCBI Taxonomy" id="1517983"/>
    <lineage>
        <taxon>Eukaryota</taxon>
        <taxon>Metazoa</taxon>
        <taxon>Chordata</taxon>
        <taxon>Craniata</taxon>
        <taxon>Vertebrata</taxon>
        <taxon>Euteleostomi</taxon>
        <taxon>Actinopterygii</taxon>
        <taxon>Neopterygii</taxon>
        <taxon>Teleostei</taxon>
        <taxon>Neoteleostei</taxon>
        <taxon>Acanthomorphata</taxon>
        <taxon>Ovalentaria</taxon>
        <taxon>Atherinomorphae</taxon>
        <taxon>Cyprinodontiformes</taxon>
        <taxon>Goodeidae</taxon>
        <taxon>Xenoophorus</taxon>
    </lineage>
</organism>
<accession>A0ABV0RHR1</accession>
<feature type="compositionally biased region" description="Acidic residues" evidence="1">
    <location>
        <begin position="157"/>
        <end position="166"/>
    </location>
</feature>
<feature type="region of interest" description="Disordered" evidence="1">
    <location>
        <begin position="350"/>
        <end position="467"/>
    </location>
</feature>
<evidence type="ECO:0000313" key="3">
    <source>
        <dbReference type="Proteomes" id="UP001434883"/>
    </source>
</evidence>
<feature type="compositionally biased region" description="Basic and acidic residues" evidence="1">
    <location>
        <begin position="405"/>
        <end position="427"/>
    </location>
</feature>
<evidence type="ECO:0000256" key="1">
    <source>
        <dbReference type="SAM" id="MobiDB-lite"/>
    </source>
</evidence>
<feature type="region of interest" description="Disordered" evidence="1">
    <location>
        <begin position="155"/>
        <end position="191"/>
    </location>
</feature>
<protein>
    <submittedName>
        <fullName evidence="2">Uncharacterized protein</fullName>
    </submittedName>
</protein>
<evidence type="ECO:0000313" key="2">
    <source>
        <dbReference type="EMBL" id="MEQ2207692.1"/>
    </source>
</evidence>
<name>A0ABV0RHR1_9TELE</name>
<dbReference type="EMBL" id="JAHRIN010045537">
    <property type="protein sequence ID" value="MEQ2207692.1"/>
    <property type="molecule type" value="Genomic_DNA"/>
</dbReference>
<feature type="non-terminal residue" evidence="2">
    <location>
        <position position="1"/>
    </location>
</feature>
<gene>
    <name evidence="2" type="ORF">XENOCAPTIV_016965</name>
</gene>
<sequence>ETSGAESDDIESLFSIPVQPATPHKPLKVGQRKGEKKEVFDIYRVSERMARDLTWGPVQANDGRQAYIPEAGQRDYHIPAVWADRLEDKVELRVKATLGEWANILMMPSYHILATCQPLTSKFRSAYIGVVHDVMLRRLKKAAYKYAQEIERQVDELSAEEEEEEPPLPSAPRSTSKPIGKMSEQHTASSPEADVFREYKKIKTLVREKRSEESSENYIKKVWPMITNATESDEAKKLWLRHVTAHPLDKQGTAQSHYERLVLKDMDDEDSQIRRARLCMDGGQRLAPVWHVLKQTISPARYVKALQEVTKGRRGEIAFAKMPMQGTTVPQMDQAVISYDLEQRFYEERRKKETREGAKPPTKASVKAPANPPNRPPLQRREELQRRFYGPPASQYPQKKSTFLPREEYDKLSSEEKKALFESRRSETGGQPSNDDMAVSHPGKCLLEGRRNLHKGGRRTLSSGHWG</sequence>
<proteinExistence type="predicted"/>
<keyword evidence="3" id="KW-1185">Reference proteome</keyword>
<reference evidence="2 3" key="1">
    <citation type="submission" date="2021-06" db="EMBL/GenBank/DDBJ databases">
        <authorList>
            <person name="Palmer J.M."/>
        </authorList>
    </citation>
    <scope>NUCLEOTIDE SEQUENCE [LARGE SCALE GENOMIC DNA]</scope>
    <source>
        <strain evidence="2 3">XC_2019</strain>
        <tissue evidence="2">Muscle</tissue>
    </source>
</reference>
<comment type="caution">
    <text evidence="2">The sequence shown here is derived from an EMBL/GenBank/DDBJ whole genome shotgun (WGS) entry which is preliminary data.</text>
</comment>